<evidence type="ECO:0000313" key="6">
    <source>
        <dbReference type="Proteomes" id="UP000248795"/>
    </source>
</evidence>
<dbReference type="Proteomes" id="UP000248795">
    <property type="component" value="Unassembled WGS sequence"/>
</dbReference>
<comment type="subcellular location">
    <subcellularLocation>
        <location evidence="1">Cell envelope</location>
    </subcellularLocation>
</comment>
<evidence type="ECO:0000256" key="2">
    <source>
        <dbReference type="ARBA" id="ARBA00022729"/>
    </source>
</evidence>
<keyword evidence="2 3" id="KW-0732">Signal</keyword>
<name>A0A2W2BGQ3_9HYPH</name>
<dbReference type="RefSeq" id="WP_111200045.1">
    <property type="nucleotide sequence ID" value="NZ_QKVK01000011.1"/>
</dbReference>
<evidence type="ECO:0000256" key="3">
    <source>
        <dbReference type="SAM" id="SignalP"/>
    </source>
</evidence>
<dbReference type="Pfam" id="PF09375">
    <property type="entry name" value="Peptidase_M75"/>
    <property type="match status" value="1"/>
</dbReference>
<evidence type="ECO:0000313" key="5">
    <source>
        <dbReference type="EMBL" id="PZF75339.1"/>
    </source>
</evidence>
<protein>
    <recommendedName>
        <fullName evidence="4">Imelysin-like domain-containing protein</fullName>
    </recommendedName>
</protein>
<dbReference type="InterPro" id="IPR018976">
    <property type="entry name" value="Imelysin-like"/>
</dbReference>
<dbReference type="GO" id="GO:0030313">
    <property type="term" value="C:cell envelope"/>
    <property type="evidence" value="ECO:0007669"/>
    <property type="project" value="UniProtKB-SubCell"/>
</dbReference>
<proteinExistence type="predicted"/>
<organism evidence="5 6">
    <name type="scientific">Aestuariivirga litoralis</name>
    <dbReference type="NCBI Taxonomy" id="2650924"/>
    <lineage>
        <taxon>Bacteria</taxon>
        <taxon>Pseudomonadati</taxon>
        <taxon>Pseudomonadota</taxon>
        <taxon>Alphaproteobacteria</taxon>
        <taxon>Hyphomicrobiales</taxon>
        <taxon>Aestuariivirgaceae</taxon>
        <taxon>Aestuariivirga</taxon>
    </lineage>
</organism>
<reference evidence="6" key="1">
    <citation type="submission" date="2018-06" db="EMBL/GenBank/DDBJ databases">
        <title>Aestuariibacter litoralis strain KCTC 52945T.</title>
        <authorList>
            <person name="Li X."/>
            <person name="Salam N."/>
            <person name="Li J.-L."/>
            <person name="Chen Y.-M."/>
            <person name="Yang Z.-W."/>
            <person name="Zhang L.-Y."/>
            <person name="Han M.-X."/>
            <person name="Xiao M."/>
            <person name="Li W.-J."/>
        </authorList>
    </citation>
    <scope>NUCLEOTIDE SEQUENCE [LARGE SCALE GENOMIC DNA]</scope>
    <source>
        <strain evidence="6">KCTC 52945</strain>
    </source>
</reference>
<gene>
    <name evidence="5" type="ORF">DK847_18585</name>
</gene>
<evidence type="ECO:0000259" key="4">
    <source>
        <dbReference type="Pfam" id="PF09375"/>
    </source>
</evidence>
<dbReference type="EMBL" id="QKVK01000011">
    <property type="protein sequence ID" value="PZF75339.1"/>
    <property type="molecule type" value="Genomic_DNA"/>
</dbReference>
<sequence>MTLRTLLAVILLGLSTLHAQAQQAADEHYRHVLTDFIRPGFAALAEEANRHAAEWAAYCQAPSPEGLAALAASFQSLADRWAEVGIIRYGPSSQDFRNERFAFWPERKNAVERGLGALLKHPEALDPATIRRQSAAVQGLPALERLLYADGQPDAGLGSDPEEGVRCTAGSVISANAAGLAADMAAGWAAAPGLVTQEVRAQLATDIVTAYAILKDQKIEAVMGKDEDKVRPHAGAFWRSGRTMRDISQNLAGLAAVSALLFPYPPDDIALPHTTKTALGIAETIDDLAATAGNTATRNEAVLLRDAVTAAADRAIIEVPSALGVTIGFNSLDGD</sequence>
<keyword evidence="6" id="KW-1185">Reference proteome</keyword>
<evidence type="ECO:0000256" key="1">
    <source>
        <dbReference type="ARBA" id="ARBA00004196"/>
    </source>
</evidence>
<dbReference type="Gene3D" id="1.20.1420.20">
    <property type="entry name" value="M75 peptidase, HXXE motif"/>
    <property type="match status" value="1"/>
</dbReference>
<feature type="chain" id="PRO_5015914483" description="Imelysin-like domain-containing protein" evidence="3">
    <location>
        <begin position="22"/>
        <end position="335"/>
    </location>
</feature>
<dbReference type="InterPro" id="IPR038352">
    <property type="entry name" value="Imelysin_sf"/>
</dbReference>
<dbReference type="InterPro" id="IPR034984">
    <property type="entry name" value="Imelysin-like_IPPA"/>
</dbReference>
<dbReference type="AlphaFoldDB" id="A0A2W2BGQ3"/>
<comment type="caution">
    <text evidence="5">The sequence shown here is derived from an EMBL/GenBank/DDBJ whole genome shotgun (WGS) entry which is preliminary data.</text>
</comment>
<accession>A0A2W2BGQ3</accession>
<dbReference type="CDD" id="cd14659">
    <property type="entry name" value="Imelysin-like_IPPA"/>
    <property type="match status" value="1"/>
</dbReference>
<feature type="signal peptide" evidence="3">
    <location>
        <begin position="1"/>
        <end position="21"/>
    </location>
</feature>
<feature type="domain" description="Imelysin-like" evidence="4">
    <location>
        <begin position="37"/>
        <end position="264"/>
    </location>
</feature>